<comment type="caution">
    <text evidence="2">The sequence shown here is derived from an EMBL/GenBank/DDBJ whole genome shotgun (WGS) entry which is preliminary data.</text>
</comment>
<dbReference type="EMBL" id="BNEC01000004">
    <property type="protein sequence ID" value="GHI68827.1"/>
    <property type="molecule type" value="Genomic_DNA"/>
</dbReference>
<evidence type="ECO:0000313" key="4">
    <source>
        <dbReference type="Proteomes" id="UP000613974"/>
    </source>
</evidence>
<accession>A0ABQ3SDA4</accession>
<sequence length="133" mass="14070">MRNLWSVAARLMTLYAKTFPGSDGAKAVHWYRMAAKAADASDDVDTRVWVRGRAAIALGYEGAALSVADVFADQAMAISDRPSLGLLNAVFGKAHAAALRGDEGADAVRSVRLAMPPPRLRGAAGRGVPHRAR</sequence>
<evidence type="ECO:0000313" key="3">
    <source>
        <dbReference type="EMBL" id="GHI68827.1"/>
    </source>
</evidence>
<protein>
    <submittedName>
        <fullName evidence="2">Uncharacterized protein</fullName>
    </submittedName>
</protein>
<dbReference type="EMBL" id="BNEC01000002">
    <property type="protein sequence ID" value="GHI66111.1"/>
    <property type="molecule type" value="Genomic_DNA"/>
</dbReference>
<dbReference type="Proteomes" id="UP000613974">
    <property type="component" value="Unassembled WGS sequence"/>
</dbReference>
<evidence type="ECO:0000313" key="2">
    <source>
        <dbReference type="EMBL" id="GHI66111.1"/>
    </source>
</evidence>
<proteinExistence type="predicted"/>
<keyword evidence="4" id="KW-1185">Reference proteome</keyword>
<evidence type="ECO:0000313" key="1">
    <source>
        <dbReference type="EMBL" id="GHI66084.1"/>
    </source>
</evidence>
<name>A0ABQ3SDA4_9ACTN</name>
<reference evidence="4" key="1">
    <citation type="submission" date="2023-07" db="EMBL/GenBank/DDBJ databases">
        <title>Whole genome shotgun sequence of Streptomyces nojiriensis NBRC 13794.</title>
        <authorList>
            <person name="Komaki H."/>
            <person name="Tamura T."/>
        </authorList>
    </citation>
    <scope>NUCLEOTIDE SEQUENCE [LARGE SCALE GENOMIC DNA]</scope>
    <source>
        <strain evidence="4">NBRC 13794</strain>
    </source>
</reference>
<dbReference type="EMBL" id="BNEC01000001">
    <property type="protein sequence ID" value="GHI66084.1"/>
    <property type="molecule type" value="Genomic_DNA"/>
</dbReference>
<organism evidence="2 4">
    <name type="scientific">Streptomyces nojiriensis</name>
    <dbReference type="NCBI Taxonomy" id="66374"/>
    <lineage>
        <taxon>Bacteria</taxon>
        <taxon>Bacillati</taxon>
        <taxon>Actinomycetota</taxon>
        <taxon>Actinomycetes</taxon>
        <taxon>Kitasatosporales</taxon>
        <taxon>Streptomycetaceae</taxon>
        <taxon>Streptomyces</taxon>
    </lineage>
</organism>
<reference evidence="2" key="2">
    <citation type="submission" date="2024-05" db="EMBL/GenBank/DDBJ databases">
        <title>Whole genome shotgun sequence of Streptomyces nojiriensis NBRC 13794.</title>
        <authorList>
            <person name="Komaki H."/>
            <person name="Tamura T."/>
        </authorList>
    </citation>
    <scope>NUCLEOTIDE SEQUENCE</scope>
    <source>
        <strain evidence="2 4">NBRC 13794</strain>
    </source>
</reference>
<gene>
    <name evidence="1" type="ORF">Snoj_00020</name>
    <name evidence="2" type="ORF">Snoj_00290</name>
    <name evidence="3" type="ORF">Snoj_27450</name>
</gene>